<evidence type="ECO:0000313" key="1">
    <source>
        <dbReference type="EMBL" id="QDO96944.1"/>
    </source>
</evidence>
<accession>A0A516GZI5</accession>
<organism evidence="1 2">
    <name type="scientific">Ferrovibrio terrae</name>
    <dbReference type="NCBI Taxonomy" id="2594003"/>
    <lineage>
        <taxon>Bacteria</taxon>
        <taxon>Pseudomonadati</taxon>
        <taxon>Pseudomonadota</taxon>
        <taxon>Alphaproteobacteria</taxon>
        <taxon>Rhodospirillales</taxon>
        <taxon>Rhodospirillaceae</taxon>
        <taxon>Ferrovibrio</taxon>
    </lineage>
</organism>
<name>A0A516GZI5_9PROT</name>
<dbReference type="AlphaFoldDB" id="A0A516GZI5"/>
<dbReference type="EMBL" id="CP041636">
    <property type="protein sequence ID" value="QDO96944.1"/>
    <property type="molecule type" value="Genomic_DNA"/>
</dbReference>
<proteinExistence type="predicted"/>
<dbReference type="InterPro" id="IPR009922">
    <property type="entry name" value="DUF1457"/>
</dbReference>
<evidence type="ECO:0000313" key="2">
    <source>
        <dbReference type="Proteomes" id="UP000317496"/>
    </source>
</evidence>
<dbReference type="Proteomes" id="UP000317496">
    <property type="component" value="Chromosome"/>
</dbReference>
<dbReference type="Pfam" id="PF07310">
    <property type="entry name" value="PAS_5"/>
    <property type="match status" value="1"/>
</dbReference>
<gene>
    <name evidence="1" type="ORF">FNB15_06495</name>
</gene>
<keyword evidence="2" id="KW-1185">Reference proteome</keyword>
<protein>
    <submittedName>
        <fullName evidence="1">PAS domain-containing protein</fullName>
    </submittedName>
</protein>
<dbReference type="OrthoDB" id="7351187at2"/>
<dbReference type="RefSeq" id="WP_144067925.1">
    <property type="nucleotide sequence ID" value="NZ_CP041636.1"/>
</dbReference>
<reference evidence="1 2" key="1">
    <citation type="submission" date="2019-07" db="EMBL/GenBank/DDBJ databases">
        <title>Genome sequencing for Ferrovibrio sp. K5.</title>
        <authorList>
            <person name="Park S.-J."/>
        </authorList>
    </citation>
    <scope>NUCLEOTIDE SEQUENCE [LARGE SCALE GENOMIC DNA]</scope>
    <source>
        <strain evidence="1 2">K5</strain>
    </source>
</reference>
<dbReference type="KEGG" id="fer:FNB15_06495"/>
<sequence>MTQHSTSWPVHWSLPAGAEGDPAFARLHQFWLGKCRRDETGHGLLPARNDIDVLDIPRELLRDIALLEVVPQSDGSRRYRIRLFGSALAAMTGADETGRYYDETVPPAGYAVLRQHLDQAVSEARPMFFASPSAAPGRGFLYFGRFGLPLASDGRQVDMILALVRPLPSPDPRPDLGPDPG</sequence>